<reference evidence="7" key="1">
    <citation type="journal article" date="2019" name="Int. J. Syst. Evol. Microbiol.">
        <title>The Global Catalogue of Microorganisms (GCM) 10K type strain sequencing project: providing services to taxonomists for standard genome sequencing and annotation.</title>
        <authorList>
            <consortium name="The Broad Institute Genomics Platform"/>
            <consortium name="The Broad Institute Genome Sequencing Center for Infectious Disease"/>
            <person name="Wu L."/>
            <person name="Ma J."/>
        </authorList>
    </citation>
    <scope>NUCLEOTIDE SEQUENCE [LARGE SCALE GENOMIC DNA]</scope>
    <source>
        <strain evidence="7">CGMCC 4.7466</strain>
    </source>
</reference>
<feature type="domain" description="Multidrug resistance protein MdtA-like beta-barrel" evidence="5">
    <location>
        <begin position="243"/>
        <end position="312"/>
    </location>
</feature>
<dbReference type="InterPro" id="IPR058790">
    <property type="entry name" value="BSH_CusB"/>
</dbReference>
<dbReference type="InterPro" id="IPR006143">
    <property type="entry name" value="RND_pump_MFP"/>
</dbReference>
<dbReference type="NCBIfam" id="TIGR01730">
    <property type="entry name" value="RND_mfp"/>
    <property type="match status" value="1"/>
</dbReference>
<dbReference type="Gene3D" id="2.40.30.170">
    <property type="match status" value="1"/>
</dbReference>
<dbReference type="Gene3D" id="1.10.287.470">
    <property type="entry name" value="Helix hairpin bin"/>
    <property type="match status" value="1"/>
</dbReference>
<keyword evidence="2" id="KW-0175">Coiled coil</keyword>
<feature type="coiled-coil region" evidence="2">
    <location>
        <begin position="111"/>
        <end position="169"/>
    </location>
</feature>
<comment type="caution">
    <text evidence="6">The sequence shown here is derived from an EMBL/GenBank/DDBJ whole genome shotgun (WGS) entry which is preliminary data.</text>
</comment>
<feature type="coiled-coil region" evidence="2">
    <location>
        <begin position="238"/>
        <end position="265"/>
    </location>
</feature>
<dbReference type="InterPro" id="IPR058626">
    <property type="entry name" value="MdtA-like_b-barrel"/>
</dbReference>
<organism evidence="6 7">
    <name type="scientific">Negadavirga shengliensis</name>
    <dbReference type="NCBI Taxonomy" id="1389218"/>
    <lineage>
        <taxon>Bacteria</taxon>
        <taxon>Pseudomonadati</taxon>
        <taxon>Bacteroidota</taxon>
        <taxon>Cytophagia</taxon>
        <taxon>Cytophagales</taxon>
        <taxon>Cyclobacteriaceae</taxon>
        <taxon>Negadavirga</taxon>
    </lineage>
</organism>
<dbReference type="Gene3D" id="2.40.420.20">
    <property type="match status" value="1"/>
</dbReference>
<keyword evidence="3" id="KW-1133">Transmembrane helix</keyword>
<dbReference type="EMBL" id="JBHSJJ010000007">
    <property type="protein sequence ID" value="MFC4872821.1"/>
    <property type="molecule type" value="Genomic_DNA"/>
</dbReference>
<evidence type="ECO:0000313" key="6">
    <source>
        <dbReference type="EMBL" id="MFC4872821.1"/>
    </source>
</evidence>
<evidence type="ECO:0000259" key="5">
    <source>
        <dbReference type="Pfam" id="PF25944"/>
    </source>
</evidence>
<accession>A0ABV9T2A9</accession>
<sequence>MSRFKPFRINYSYVLFFTIIISLNITLNSCSQGSGKNNTNEKKLEVPVFSLKPIDIEVPQTYVCDIQAVQFVEVRAKVEGFVERIFVDEGEEVKEGQPLFQLTSIEYSELVNSARAKLMQARAEAKSAQLEVERLQVLVDKDIYSTSELELAQSKKDMAESAILEAESLLKHAQTGLSYTTIRAPFNGIVDRIPYKTGSLVKSGDLLTNITDISEIFAYYKITENEYLQYMRGQLDTAVDEEALKQQLEENLQEDEEEITLILSDGVEYPHKGKLETMEADFETGTGSIALRVRFPNPDGLIKHGASGKVQMTNTMEDVYLIPQKSTFEIQDYNYVYMLDENNIVNVRSFRPIKRYGLFYLVEGFDGGDRVVLEGLQLLQDGSHVDPKVEDTDEVYRSLNLSL</sequence>
<feature type="transmembrane region" description="Helical" evidence="3">
    <location>
        <begin position="9"/>
        <end position="27"/>
    </location>
</feature>
<dbReference type="Pfam" id="PF25944">
    <property type="entry name" value="Beta-barrel_RND"/>
    <property type="match status" value="1"/>
</dbReference>
<dbReference type="PANTHER" id="PTHR30158">
    <property type="entry name" value="ACRA/E-RELATED COMPONENT OF DRUG EFFLUX TRANSPORTER"/>
    <property type="match status" value="1"/>
</dbReference>
<evidence type="ECO:0000256" key="3">
    <source>
        <dbReference type="SAM" id="Phobius"/>
    </source>
</evidence>
<keyword evidence="3" id="KW-0472">Membrane</keyword>
<dbReference type="Pfam" id="PF25919">
    <property type="entry name" value="BSH_CusB"/>
    <property type="match status" value="1"/>
</dbReference>
<keyword evidence="7" id="KW-1185">Reference proteome</keyword>
<comment type="similarity">
    <text evidence="1">Belongs to the membrane fusion protein (MFP) (TC 8.A.1) family.</text>
</comment>
<dbReference type="Proteomes" id="UP001595818">
    <property type="component" value="Unassembled WGS sequence"/>
</dbReference>
<dbReference type="RefSeq" id="WP_377065400.1">
    <property type="nucleotide sequence ID" value="NZ_JBHSJJ010000007.1"/>
</dbReference>
<feature type="domain" description="CusB-like barrel-sandwich hybrid" evidence="4">
    <location>
        <begin position="74"/>
        <end position="210"/>
    </location>
</feature>
<name>A0ABV9T2A9_9BACT</name>
<protein>
    <submittedName>
        <fullName evidence="6">Efflux RND transporter periplasmic adaptor subunit</fullName>
    </submittedName>
</protein>
<evidence type="ECO:0000313" key="7">
    <source>
        <dbReference type="Proteomes" id="UP001595818"/>
    </source>
</evidence>
<dbReference type="Gene3D" id="2.40.50.100">
    <property type="match status" value="1"/>
</dbReference>
<evidence type="ECO:0000259" key="4">
    <source>
        <dbReference type="Pfam" id="PF25919"/>
    </source>
</evidence>
<dbReference type="PANTHER" id="PTHR30158:SF23">
    <property type="entry name" value="MULTIDRUG RESISTANCE PROTEIN MEXA"/>
    <property type="match status" value="1"/>
</dbReference>
<proteinExistence type="inferred from homology"/>
<gene>
    <name evidence="6" type="ORF">ACFPFU_14085</name>
</gene>
<dbReference type="SUPFAM" id="SSF111369">
    <property type="entry name" value="HlyD-like secretion proteins"/>
    <property type="match status" value="1"/>
</dbReference>
<evidence type="ECO:0000256" key="2">
    <source>
        <dbReference type="SAM" id="Coils"/>
    </source>
</evidence>
<evidence type="ECO:0000256" key="1">
    <source>
        <dbReference type="ARBA" id="ARBA00009477"/>
    </source>
</evidence>
<keyword evidence="3" id="KW-0812">Transmembrane</keyword>